<keyword evidence="3" id="KW-1185">Reference proteome</keyword>
<proteinExistence type="predicted"/>
<dbReference type="AlphaFoldDB" id="A0A9W8I9P1"/>
<evidence type="ECO:0008006" key="4">
    <source>
        <dbReference type="Google" id="ProtNLM"/>
    </source>
</evidence>
<dbReference type="EMBL" id="JANBUW010000012">
    <property type="protein sequence ID" value="KAJ2851474.1"/>
    <property type="molecule type" value="Genomic_DNA"/>
</dbReference>
<organism evidence="2 3">
    <name type="scientific">Coemansia brasiliensis</name>
    <dbReference type="NCBI Taxonomy" id="2650707"/>
    <lineage>
        <taxon>Eukaryota</taxon>
        <taxon>Fungi</taxon>
        <taxon>Fungi incertae sedis</taxon>
        <taxon>Zoopagomycota</taxon>
        <taxon>Kickxellomycotina</taxon>
        <taxon>Kickxellomycetes</taxon>
        <taxon>Kickxellales</taxon>
        <taxon>Kickxellaceae</taxon>
        <taxon>Coemansia</taxon>
    </lineage>
</organism>
<reference evidence="2" key="1">
    <citation type="submission" date="2022-07" db="EMBL/GenBank/DDBJ databases">
        <title>Phylogenomic reconstructions and comparative analyses of Kickxellomycotina fungi.</title>
        <authorList>
            <person name="Reynolds N.K."/>
            <person name="Stajich J.E."/>
            <person name="Barry K."/>
            <person name="Grigoriev I.V."/>
            <person name="Crous P."/>
            <person name="Smith M.E."/>
        </authorList>
    </citation>
    <scope>NUCLEOTIDE SEQUENCE</scope>
    <source>
        <strain evidence="2">NRRL 1566</strain>
    </source>
</reference>
<dbReference type="Proteomes" id="UP001139887">
    <property type="component" value="Unassembled WGS sequence"/>
</dbReference>
<dbReference type="OrthoDB" id="5579147at2759"/>
<protein>
    <recommendedName>
        <fullName evidence="4">Sfi1 spindle body domain-containing protein</fullName>
    </recommendedName>
</protein>
<sequence length="1021" mass="120236">MEFTQPRRILQNTRQRKTRRHYQPPPIPKYTRDSDADSEGESLALHKPLQQPIALHAFTNSRFSSKQDIALATVLRHWREMAQAAVERREQLIKMWRDAFKFRRSALVSHSLSLWKSRLQARLTSNENQYEKVQMQLATMHYRQSILKRLWDKVVRMRGLAQREAFLKEHHKAQVVEKFLDLWKRKLVRDRISALEQASRMAASRQRQQLLMRALAVWREQAYFSRCEQIVQCKGLRNLAVHAIRVWQLQLAEKRFVARHASSLNQIREQQSEIKQQQLEHNYSDVVSTQLRAIIGQWRNTTETLYEQQAKADEFRAQMLVQDVLDNLFEAALNYRLQKAQADRFLKFTSLNATFSKWRYQMRAHRDDIQQSRALREWARRRAQQRRRVLLTAWHKMAVSRGRINSLKVTSWLEDAETQGPLTVDAQTMTSFLVDERPLKCDRGISIQSDELVHGTNEISVQPQPATTTANDLMPLPQPQEDANSLPQHYGTVDSLTQPQEAVDSCAELDQLLMFWRRHQRARLMSKVIVQLSMASAKLKSKREQQLQALQAADTQKLRNMIRSWRQVVKTHEQQATKADLFHHRWMHATDRSVCVSMIQHWRQRLKTMRQLEMAVAKRQWVSATGQFFRKLTALVSRNREMARDASSWGREVLLRRVWDNLYMAASAKVAERSRRSTVLEPPHQVQEVAQGGMVLDDVAKEELSLVFNGWRDVAQEMRVLEMEALSRLPVTLQPCAYSEPNGQFSWDTVYLCQLLRGALKKWHRQMLSQRDEDKYVKRDEGARMRKLREIETVVVRKRQSRVLHRWMVSVRGKLLESRQLNRTLEQAVRAVSERARLVRLAQVTAEKHLLQPTVQHWWRRYYIHCSQMGNADTQAQGTLLRLCLLNWLSQLRQHKTHDGGRHLYTKALAFRWEKQARRSLLTWMRASTDERICVRMAQRSDGAERELKLIKAADLWRQKKMKQKSLRKIARVARLQKLHREISMRFATAWANANIQRHALHTWRTRVSPSSSMFFSIAGC</sequence>
<comment type="caution">
    <text evidence="2">The sequence shown here is derived from an EMBL/GenBank/DDBJ whole genome shotgun (WGS) entry which is preliminary data.</text>
</comment>
<feature type="region of interest" description="Disordered" evidence="1">
    <location>
        <begin position="1"/>
        <end position="41"/>
    </location>
</feature>
<evidence type="ECO:0000313" key="2">
    <source>
        <dbReference type="EMBL" id="KAJ2851474.1"/>
    </source>
</evidence>
<evidence type="ECO:0000256" key="1">
    <source>
        <dbReference type="SAM" id="MobiDB-lite"/>
    </source>
</evidence>
<gene>
    <name evidence="2" type="ORF">IWW36_001113</name>
</gene>
<accession>A0A9W8I9P1</accession>
<evidence type="ECO:0000313" key="3">
    <source>
        <dbReference type="Proteomes" id="UP001139887"/>
    </source>
</evidence>
<name>A0A9W8I9P1_9FUNG</name>